<feature type="binding site" evidence="2">
    <location>
        <position position="183"/>
    </location>
    <ligand>
        <name>Fe cation</name>
        <dbReference type="ChEBI" id="CHEBI:24875"/>
        <label>2</label>
    </ligand>
</feature>
<accession>A0A4R7UDD6</accession>
<dbReference type="AlphaFoldDB" id="A0A4R7UDD6"/>
<dbReference type="Pfam" id="PF13277">
    <property type="entry name" value="YmdB"/>
    <property type="match status" value="1"/>
</dbReference>
<dbReference type="PANTHER" id="PTHR36303">
    <property type="entry name" value="2',3'-CYCLIC-NUCLEOTIDE 2'-PHOSPHODIESTERASE"/>
    <property type="match status" value="1"/>
</dbReference>
<feature type="binding site" evidence="2">
    <location>
        <position position="42"/>
    </location>
    <ligand>
        <name>Fe cation</name>
        <dbReference type="ChEBI" id="CHEBI:24875"/>
        <label>1</label>
    </ligand>
</feature>
<dbReference type="PIRSF" id="PIRSF004789">
    <property type="entry name" value="DR1281"/>
    <property type="match status" value="1"/>
</dbReference>
<protein>
    <recommendedName>
        <fullName evidence="5">Metallophosphatase</fullName>
    </recommendedName>
</protein>
<feature type="binding site" evidence="2">
    <location>
        <position position="158"/>
    </location>
    <ligand>
        <name>Fe cation</name>
        <dbReference type="ChEBI" id="CHEBI:24875"/>
        <label>2</label>
    </ligand>
</feature>
<feature type="binding site" evidence="2">
    <location>
        <position position="69"/>
    </location>
    <ligand>
        <name>Fe cation</name>
        <dbReference type="ChEBI" id="CHEBI:24875"/>
        <label>2</label>
    </ligand>
</feature>
<gene>
    <name evidence="3" type="ORF">BCF59_0475</name>
</gene>
<dbReference type="RefSeq" id="WP_134110844.1">
    <property type="nucleotide sequence ID" value="NZ_SOCN01000001.1"/>
</dbReference>
<evidence type="ECO:0000313" key="3">
    <source>
        <dbReference type="EMBL" id="TDV24502.1"/>
    </source>
</evidence>
<organism evidence="3 4">
    <name type="scientific">Mycoplasmopsis mustelae</name>
    <dbReference type="NCBI Taxonomy" id="171289"/>
    <lineage>
        <taxon>Bacteria</taxon>
        <taxon>Bacillati</taxon>
        <taxon>Mycoplasmatota</taxon>
        <taxon>Mycoplasmoidales</taxon>
        <taxon>Metamycoplasmataceae</taxon>
        <taxon>Mycoplasmopsis</taxon>
    </lineage>
</organism>
<feature type="binding site" evidence="2">
    <location>
        <position position="185"/>
    </location>
    <ligand>
        <name>Fe cation</name>
        <dbReference type="ChEBI" id="CHEBI:24875"/>
        <label>1</label>
    </ligand>
</feature>
<dbReference type="PANTHER" id="PTHR36303:SF1">
    <property type="entry name" value="2',3'-CYCLIC-NUCLEOTIDE 2'-PHOSPHODIESTERASE"/>
    <property type="match status" value="1"/>
</dbReference>
<reference evidence="3 4" key="1">
    <citation type="submission" date="2019-03" db="EMBL/GenBank/DDBJ databases">
        <title>Genomic Encyclopedia of Archaeal and Bacterial Type Strains, Phase II (KMG-II): from individual species to whole genera.</title>
        <authorList>
            <person name="Goeker M."/>
        </authorList>
    </citation>
    <scope>NUCLEOTIDE SEQUENCE [LARGE SCALE GENOMIC DNA]</scope>
    <source>
        <strain evidence="3 4">ATCC 35214</strain>
    </source>
</reference>
<dbReference type="InterPro" id="IPR029052">
    <property type="entry name" value="Metallo-depent_PP-like"/>
</dbReference>
<feature type="binding site" evidence="2">
    <location>
        <position position="41"/>
    </location>
    <ligand>
        <name>Fe cation</name>
        <dbReference type="ChEBI" id="CHEBI:24875"/>
        <label>1</label>
    </ligand>
</feature>
<evidence type="ECO:0000256" key="2">
    <source>
        <dbReference type="PIRSR" id="PIRSR004789-51"/>
    </source>
</evidence>
<feature type="active site" description="Proton donor" evidence="1">
    <location>
        <position position="70"/>
    </location>
</feature>
<dbReference type="Proteomes" id="UP000295757">
    <property type="component" value="Unassembled WGS sequence"/>
</dbReference>
<dbReference type="Gene3D" id="3.60.21.10">
    <property type="match status" value="1"/>
</dbReference>
<dbReference type="GO" id="GO:0046872">
    <property type="term" value="F:metal ion binding"/>
    <property type="evidence" value="ECO:0007669"/>
    <property type="project" value="UniProtKB-KW"/>
</dbReference>
<keyword evidence="4" id="KW-1185">Reference proteome</keyword>
<name>A0A4R7UDD6_9BACT</name>
<dbReference type="OrthoDB" id="9801109at2"/>
<keyword evidence="2" id="KW-0479">Metal-binding</keyword>
<dbReference type="GO" id="GO:0004113">
    <property type="term" value="F:2',3'-cyclic-nucleotide 3'-phosphodiesterase activity"/>
    <property type="evidence" value="ECO:0007669"/>
    <property type="project" value="TreeGrafter"/>
</dbReference>
<proteinExistence type="predicted"/>
<evidence type="ECO:0000256" key="1">
    <source>
        <dbReference type="PIRSR" id="PIRSR004789-50"/>
    </source>
</evidence>
<feature type="binding site" evidence="2">
    <location>
        <position position="10"/>
    </location>
    <ligand>
        <name>Fe cation</name>
        <dbReference type="ChEBI" id="CHEBI:24875"/>
        <label>1</label>
    </ligand>
</feature>
<feature type="binding site" evidence="2">
    <location>
        <position position="41"/>
    </location>
    <ligand>
        <name>Fe cation</name>
        <dbReference type="ChEBI" id="CHEBI:24875"/>
        <label>2</label>
    </ligand>
</feature>
<dbReference type="InterPro" id="IPR005235">
    <property type="entry name" value="YmdB-like"/>
</dbReference>
<evidence type="ECO:0000313" key="4">
    <source>
        <dbReference type="Proteomes" id="UP000295757"/>
    </source>
</evidence>
<dbReference type="SUPFAM" id="SSF56300">
    <property type="entry name" value="Metallo-dependent phosphatases"/>
    <property type="match status" value="1"/>
</dbReference>
<comment type="caution">
    <text evidence="3">The sequence shown here is derived from an EMBL/GenBank/DDBJ whole genome shotgun (WGS) entry which is preliminary data.</text>
</comment>
<dbReference type="EMBL" id="SOCN01000001">
    <property type="protein sequence ID" value="TDV24502.1"/>
    <property type="molecule type" value="Genomic_DNA"/>
</dbReference>
<sequence length="280" mass="31751">MEIKVLFLGDIFGLPGIITVEKYLPKLIKEYQVDFVIAQGENVSGRKGLSVEDYQRLKNAGINCFTMGNHVWANDGIYQIIENDDIIRPYNVDADYPGDGSKVFQIKNKTLRVSSFMGQSFNELLKPWHQQYADSFIYSFDNLYFTKNKTDFHFIDFHAETTSEKYVFGLYVDGKVDAICGTHTHVQTNDAHRLPKGTLYISDVGMVGPIDSAIGVRPNEVMSKMLDEEKKGKFIVSDNNTQINAVLLTLKSNGIINKENKIQVINIFDIDIYAKKDPIL</sequence>
<evidence type="ECO:0008006" key="5">
    <source>
        <dbReference type="Google" id="ProtNLM"/>
    </source>
</evidence>